<protein>
    <submittedName>
        <fullName evidence="3">Uncharacterized protein</fullName>
    </submittedName>
</protein>
<organism evidence="3 4">
    <name type="scientific">Aspergillus taichungensis</name>
    <dbReference type="NCBI Taxonomy" id="482145"/>
    <lineage>
        <taxon>Eukaryota</taxon>
        <taxon>Fungi</taxon>
        <taxon>Dikarya</taxon>
        <taxon>Ascomycota</taxon>
        <taxon>Pezizomycotina</taxon>
        <taxon>Eurotiomycetes</taxon>
        <taxon>Eurotiomycetidae</taxon>
        <taxon>Eurotiales</taxon>
        <taxon>Aspergillaceae</taxon>
        <taxon>Aspergillus</taxon>
        <taxon>Aspergillus subgen. Circumdati</taxon>
    </lineage>
</organism>
<keyword evidence="2" id="KW-1133">Transmembrane helix</keyword>
<evidence type="ECO:0000313" key="4">
    <source>
        <dbReference type="Proteomes" id="UP000235023"/>
    </source>
</evidence>
<proteinExistence type="predicted"/>
<keyword evidence="4" id="KW-1185">Reference proteome</keyword>
<feature type="region of interest" description="Disordered" evidence="1">
    <location>
        <begin position="35"/>
        <end position="58"/>
    </location>
</feature>
<dbReference type="EMBL" id="KZ559549">
    <property type="protein sequence ID" value="PLN80326.1"/>
    <property type="molecule type" value="Genomic_DNA"/>
</dbReference>
<name>A0A2J5HSL8_9EURO</name>
<dbReference type="Proteomes" id="UP000235023">
    <property type="component" value="Unassembled WGS sequence"/>
</dbReference>
<evidence type="ECO:0000256" key="1">
    <source>
        <dbReference type="SAM" id="MobiDB-lite"/>
    </source>
</evidence>
<evidence type="ECO:0000313" key="3">
    <source>
        <dbReference type="EMBL" id="PLN80326.1"/>
    </source>
</evidence>
<gene>
    <name evidence="3" type="ORF">BDW42DRAFT_171284</name>
</gene>
<keyword evidence="2" id="KW-0472">Membrane</keyword>
<keyword evidence="2" id="KW-0812">Transmembrane</keyword>
<reference evidence="4" key="1">
    <citation type="submission" date="2017-12" db="EMBL/GenBank/DDBJ databases">
        <authorList>
            <consortium name="DOE Joint Genome Institute"/>
            <person name="Mondo S.J."/>
            <person name="Kjaerbolling I."/>
            <person name="Vesth T.C."/>
            <person name="Frisvad J.C."/>
            <person name="Nybo J.L."/>
            <person name="Theobald S."/>
            <person name="Kuo A."/>
            <person name="Bowyer P."/>
            <person name="Matsuda Y."/>
            <person name="Lyhne E.K."/>
            <person name="Kogle M.E."/>
            <person name="Clum A."/>
            <person name="Lipzen A."/>
            <person name="Salamov A."/>
            <person name="Ngan C.Y."/>
            <person name="Daum C."/>
            <person name="Chiniquy J."/>
            <person name="Barry K."/>
            <person name="LaButti K."/>
            <person name="Haridas S."/>
            <person name="Simmons B.A."/>
            <person name="Magnuson J.K."/>
            <person name="Mortensen U.H."/>
            <person name="Larsen T.O."/>
            <person name="Grigoriev I.V."/>
            <person name="Baker S.E."/>
            <person name="Andersen M.R."/>
            <person name="Nordberg H.P."/>
            <person name="Cantor M.N."/>
            <person name="Hua S.X."/>
        </authorList>
    </citation>
    <scope>NUCLEOTIDE SEQUENCE [LARGE SCALE GENOMIC DNA]</scope>
    <source>
        <strain evidence="4">IBT 19404</strain>
    </source>
</reference>
<accession>A0A2J5HSL8</accession>
<sequence length="58" mass="6002">MYAAGEGRSALSILFIAYAIVSLLSLSITTIEPPHPLPQPTLPSGSLSSTIPDPGPVR</sequence>
<evidence type="ECO:0000256" key="2">
    <source>
        <dbReference type="SAM" id="Phobius"/>
    </source>
</evidence>
<feature type="non-terminal residue" evidence="3">
    <location>
        <position position="1"/>
    </location>
</feature>
<feature type="transmembrane region" description="Helical" evidence="2">
    <location>
        <begin position="12"/>
        <end position="31"/>
    </location>
</feature>
<dbReference type="AlphaFoldDB" id="A0A2J5HSL8"/>